<dbReference type="InterPro" id="IPR003423">
    <property type="entry name" value="OMP_efflux"/>
</dbReference>
<organism evidence="10 11">
    <name type="scientific">Parasphingorhabdus flavimaris</name>
    <dbReference type="NCBI Taxonomy" id="266812"/>
    <lineage>
        <taxon>Bacteria</taxon>
        <taxon>Pseudomonadati</taxon>
        <taxon>Pseudomonadota</taxon>
        <taxon>Alphaproteobacteria</taxon>
        <taxon>Sphingomonadales</taxon>
        <taxon>Sphingomonadaceae</taxon>
        <taxon>Parasphingorhabdus</taxon>
    </lineage>
</organism>
<keyword evidence="5" id="KW-0812">Transmembrane</keyword>
<comment type="caution">
    <text evidence="10">The sequence shown here is derived from an EMBL/GenBank/DDBJ whole genome shotgun (WGS) entry which is preliminary data.</text>
</comment>
<name>A0ABX2MY07_9SPHN</name>
<evidence type="ECO:0000256" key="3">
    <source>
        <dbReference type="ARBA" id="ARBA00022448"/>
    </source>
</evidence>
<dbReference type="Pfam" id="PF02321">
    <property type="entry name" value="OEP"/>
    <property type="match status" value="2"/>
</dbReference>
<evidence type="ECO:0000313" key="10">
    <source>
        <dbReference type="EMBL" id="NVD26337.1"/>
    </source>
</evidence>
<keyword evidence="6" id="KW-0472">Membrane</keyword>
<dbReference type="InterPro" id="IPR010130">
    <property type="entry name" value="T1SS_OMP_TolC"/>
</dbReference>
<keyword evidence="4" id="KW-1134">Transmembrane beta strand</keyword>
<gene>
    <name evidence="10" type="ORF">HUO14_00295</name>
</gene>
<proteinExistence type="inferred from homology"/>
<evidence type="ECO:0000313" key="11">
    <source>
        <dbReference type="Proteomes" id="UP000652427"/>
    </source>
</evidence>
<evidence type="ECO:0000256" key="5">
    <source>
        <dbReference type="ARBA" id="ARBA00022692"/>
    </source>
</evidence>
<feature type="compositionally biased region" description="Polar residues" evidence="8">
    <location>
        <begin position="456"/>
        <end position="473"/>
    </location>
</feature>
<feature type="chain" id="PRO_5046364839" evidence="9">
    <location>
        <begin position="23"/>
        <end position="487"/>
    </location>
</feature>
<keyword evidence="11" id="KW-1185">Reference proteome</keyword>
<evidence type="ECO:0000256" key="8">
    <source>
        <dbReference type="SAM" id="MobiDB-lite"/>
    </source>
</evidence>
<evidence type="ECO:0000256" key="6">
    <source>
        <dbReference type="ARBA" id="ARBA00023136"/>
    </source>
</evidence>
<comment type="subcellular location">
    <subcellularLocation>
        <location evidence="1">Cell outer membrane</location>
    </subcellularLocation>
</comment>
<dbReference type="NCBIfam" id="TIGR01844">
    <property type="entry name" value="type_I_sec_TolC"/>
    <property type="match status" value="1"/>
</dbReference>
<dbReference type="SUPFAM" id="SSF56954">
    <property type="entry name" value="Outer membrane efflux proteins (OEP)"/>
    <property type="match status" value="1"/>
</dbReference>
<evidence type="ECO:0000256" key="2">
    <source>
        <dbReference type="ARBA" id="ARBA00007613"/>
    </source>
</evidence>
<keyword evidence="7" id="KW-0998">Cell outer membrane</keyword>
<dbReference type="PANTHER" id="PTHR30026:SF22">
    <property type="entry name" value="OUTER MEMBRANE EFFLUX PROTEIN"/>
    <property type="match status" value="1"/>
</dbReference>
<accession>A0ABX2MY07</accession>
<dbReference type="Proteomes" id="UP000652427">
    <property type="component" value="Unassembled WGS sequence"/>
</dbReference>
<feature type="signal peptide" evidence="9">
    <location>
        <begin position="1"/>
        <end position="22"/>
    </location>
</feature>
<evidence type="ECO:0000256" key="4">
    <source>
        <dbReference type="ARBA" id="ARBA00022452"/>
    </source>
</evidence>
<feature type="region of interest" description="Disordered" evidence="8">
    <location>
        <begin position="453"/>
        <end position="487"/>
    </location>
</feature>
<evidence type="ECO:0000256" key="9">
    <source>
        <dbReference type="SAM" id="SignalP"/>
    </source>
</evidence>
<dbReference type="EMBL" id="JABWMH010000001">
    <property type="protein sequence ID" value="NVD26337.1"/>
    <property type="molecule type" value="Genomic_DNA"/>
</dbReference>
<dbReference type="Gene3D" id="1.20.1600.10">
    <property type="entry name" value="Outer membrane efflux proteins (OEP)"/>
    <property type="match status" value="1"/>
</dbReference>
<keyword evidence="3" id="KW-0813">Transport</keyword>
<evidence type="ECO:0000256" key="1">
    <source>
        <dbReference type="ARBA" id="ARBA00004442"/>
    </source>
</evidence>
<protein>
    <submittedName>
        <fullName evidence="10">TolC family outer membrane protein</fullName>
    </submittedName>
</protein>
<dbReference type="InterPro" id="IPR051906">
    <property type="entry name" value="TolC-like"/>
</dbReference>
<reference evidence="10 11" key="1">
    <citation type="submission" date="2020-06" db="EMBL/GenBank/DDBJ databases">
        <authorList>
            <person name="Kim S.-J."/>
            <person name="Park S.-J."/>
        </authorList>
    </citation>
    <scope>NUCLEOTIDE SEQUENCE [LARGE SCALE GENOMIC DNA]</scope>
    <source>
        <strain evidence="10 11">SW-151</strain>
    </source>
</reference>
<keyword evidence="9" id="KW-0732">Signal</keyword>
<evidence type="ECO:0000256" key="7">
    <source>
        <dbReference type="ARBA" id="ARBA00023237"/>
    </source>
</evidence>
<comment type="similarity">
    <text evidence="2">Belongs to the outer membrane factor (OMF) (TC 1.B.17) family.</text>
</comment>
<dbReference type="PANTHER" id="PTHR30026">
    <property type="entry name" value="OUTER MEMBRANE PROTEIN TOLC"/>
    <property type="match status" value="1"/>
</dbReference>
<sequence length="487" mass="52534">MNRRRLLIGTAMLAMLSAPVQADTLRDALVAAYQTNPTLSGARAAQRATDENVAIAKADGRPSATSDFGFQENFIRSANSFTAPLRQSTAGGSITVPIYSGGAVKNAVQAARTRVEAGQFDLRATEASIFSNVVATYMDVIRDTAIVKLNRANVGVLSVNLEATSDRFEIGDLTRTDVAQSESRLEIAKSDLETVRARLIASKENYIALVGNEPGDLEPPPPLPNLPETPDQAVDLALTFNPDLLAAKERSEAAEFDIKTARSANKPTVSTYAQGRYLNYHGTLGGNIAGSTFVQEQSTAEVGVRATMPIYQGGRPAAQIRQAQARSGQAYEQLIAVERDVISQTRAAYSSWRASEQVIQSSERAVAAASLSLEGVRAENSVGNRTILDILNAEQELLNAQVQLVTARRNAYVAGFSLLAAMGRAEARDLGLEGGPLYDPAVNYDRVDDMFYDYQSEPNPEPQATRTVDSQPQKAEIEPLPEIPTRR</sequence>